<comment type="caution">
    <text evidence="2">The sequence shown here is derived from an EMBL/GenBank/DDBJ whole genome shotgun (WGS) entry which is preliminary data.</text>
</comment>
<accession>A0A926QKH6</accession>
<gene>
    <name evidence="2" type="ORF">ICC18_15295</name>
</gene>
<evidence type="ECO:0000313" key="3">
    <source>
        <dbReference type="Proteomes" id="UP000650466"/>
    </source>
</evidence>
<organism evidence="2 3">
    <name type="scientific">Paenibacillus sedimenti</name>
    <dbReference type="NCBI Taxonomy" id="2770274"/>
    <lineage>
        <taxon>Bacteria</taxon>
        <taxon>Bacillati</taxon>
        <taxon>Bacillota</taxon>
        <taxon>Bacilli</taxon>
        <taxon>Bacillales</taxon>
        <taxon>Paenibacillaceae</taxon>
        <taxon>Paenibacillus</taxon>
    </lineage>
</organism>
<feature type="transmembrane region" description="Helical" evidence="1">
    <location>
        <begin position="92"/>
        <end position="109"/>
    </location>
</feature>
<keyword evidence="1" id="KW-0472">Membrane</keyword>
<dbReference type="EMBL" id="JACVVD010000004">
    <property type="protein sequence ID" value="MBD0381492.1"/>
    <property type="molecule type" value="Genomic_DNA"/>
</dbReference>
<evidence type="ECO:0000256" key="1">
    <source>
        <dbReference type="SAM" id="Phobius"/>
    </source>
</evidence>
<sequence>MTVAGSISRKMTFGTAACHLPTHGGLLPMTNVGVLPIAQLETRVHGLNTDENRYLAYNWTLIDGERSPTRAPKNEILYFTNSVRKFASLSRYALIFALLARFSVGGVGINEQWS</sequence>
<keyword evidence="3" id="KW-1185">Reference proteome</keyword>
<dbReference type="AlphaFoldDB" id="A0A926QKH6"/>
<name>A0A926QKH6_9BACL</name>
<protein>
    <submittedName>
        <fullName evidence="2">Uncharacterized protein</fullName>
    </submittedName>
</protein>
<keyword evidence="1" id="KW-1133">Transmembrane helix</keyword>
<dbReference type="Proteomes" id="UP000650466">
    <property type="component" value="Unassembled WGS sequence"/>
</dbReference>
<proteinExistence type="predicted"/>
<keyword evidence="1" id="KW-0812">Transmembrane</keyword>
<reference evidence="2" key="1">
    <citation type="submission" date="2020-09" db="EMBL/GenBank/DDBJ databases">
        <title>Draft Genome Sequence of Paenibacillus sp. WST5.</title>
        <authorList>
            <person name="Bao Z."/>
        </authorList>
    </citation>
    <scope>NUCLEOTIDE SEQUENCE</scope>
    <source>
        <strain evidence="2">WST5</strain>
    </source>
</reference>
<evidence type="ECO:0000313" key="2">
    <source>
        <dbReference type="EMBL" id="MBD0381492.1"/>
    </source>
</evidence>